<evidence type="ECO:0000313" key="7">
    <source>
        <dbReference type="Proteomes" id="UP000014139"/>
    </source>
</evidence>
<comment type="similarity">
    <text evidence="1">Belongs to the HIBADH-related family.</text>
</comment>
<dbReference type="InterPro" id="IPR015815">
    <property type="entry name" value="HIBADH-related"/>
</dbReference>
<proteinExistence type="inferred from homology"/>
<organism evidence="6 7">
    <name type="scientific">Amycolatopsis vancoresmycina DSM 44592</name>
    <dbReference type="NCBI Taxonomy" id="1292037"/>
    <lineage>
        <taxon>Bacteria</taxon>
        <taxon>Bacillati</taxon>
        <taxon>Actinomycetota</taxon>
        <taxon>Actinomycetes</taxon>
        <taxon>Pseudonocardiales</taxon>
        <taxon>Pseudonocardiaceae</taxon>
        <taxon>Amycolatopsis</taxon>
    </lineage>
</organism>
<feature type="domain" description="Phosphogluconate dehydrogenase NAD-binding putative C-terminal" evidence="5">
    <location>
        <begin position="182"/>
        <end position="251"/>
    </location>
</feature>
<dbReference type="Gene3D" id="1.10.1040.10">
    <property type="entry name" value="N-(1-d-carboxylethyl)-l-norvaline Dehydrogenase, domain 2"/>
    <property type="match status" value="1"/>
</dbReference>
<evidence type="ECO:0000313" key="6">
    <source>
        <dbReference type="EMBL" id="EOD64515.1"/>
    </source>
</evidence>
<sequence length="264" mass="26655">MTGTVAVLGLGEAGGAFARDLVTAGVTVRGYDPAVAATGEVVAAESEADAARGADLVLSVNSASAALDALEAGLAGLGPGTAWADLNTASPGTKRRLATLAAERGVAFADVAIMAPVPGRGLRVPMLATGPAADTVAALLNPLGAAVEVMPGEAGLAAERKLLRSVFFKGMSAAVVEALQAARAAGCEDWLRKIVVGELTAADAATVDRLVDGSHRHAVRRTAEMTAAAEMLGELGVRHDVATAARDQLRHLARVGSEAPELRR</sequence>
<gene>
    <name evidence="6" type="ORF">H480_31396</name>
</gene>
<dbReference type="Proteomes" id="UP000014139">
    <property type="component" value="Unassembled WGS sequence"/>
</dbReference>
<dbReference type="InterPro" id="IPR036291">
    <property type="entry name" value="NAD(P)-bd_dom_sf"/>
</dbReference>
<comment type="caution">
    <text evidence="6">The sequence shown here is derived from an EMBL/GenBank/DDBJ whole genome shotgun (WGS) entry which is preliminary data.</text>
</comment>
<evidence type="ECO:0000259" key="4">
    <source>
        <dbReference type="Pfam" id="PF03446"/>
    </source>
</evidence>
<reference evidence="6 7" key="1">
    <citation type="submission" date="2013-02" db="EMBL/GenBank/DDBJ databases">
        <title>Draft genome sequence of Amycolatopsis vancoresmycina strain DSM 44592T.</title>
        <authorList>
            <person name="Kumar S."/>
            <person name="Kaur N."/>
            <person name="Kaur C."/>
            <person name="Raghava G.P.S."/>
            <person name="Mayilraj S."/>
        </authorList>
    </citation>
    <scope>NUCLEOTIDE SEQUENCE [LARGE SCALE GENOMIC DNA]</scope>
    <source>
        <strain evidence="6 7">DSM 44592</strain>
    </source>
</reference>
<dbReference type="SUPFAM" id="SSF51735">
    <property type="entry name" value="NAD(P)-binding Rossmann-fold domains"/>
    <property type="match status" value="1"/>
</dbReference>
<protein>
    <submittedName>
        <fullName evidence="6">Beta-hydroxyacid dehydrogenase, 3-hydroxyisobutyrate dehydrogenase</fullName>
    </submittedName>
</protein>
<dbReference type="Pfam" id="PF03446">
    <property type="entry name" value="NAD_binding_2"/>
    <property type="match status" value="1"/>
</dbReference>
<dbReference type="EMBL" id="AOUO01000503">
    <property type="protein sequence ID" value="EOD64515.1"/>
    <property type="molecule type" value="Genomic_DNA"/>
</dbReference>
<dbReference type="AlphaFoldDB" id="R1HLT9"/>
<feature type="domain" description="6-phosphogluconate dehydrogenase NADP-binding" evidence="4">
    <location>
        <begin position="4"/>
        <end position="113"/>
    </location>
</feature>
<dbReference type="InterPro" id="IPR013328">
    <property type="entry name" value="6PGD_dom2"/>
</dbReference>
<keyword evidence="2" id="KW-0560">Oxidoreductase</keyword>
<dbReference type="Pfam" id="PF09130">
    <property type="entry name" value="DUF1932"/>
    <property type="match status" value="1"/>
</dbReference>
<accession>R1HLT9</accession>
<dbReference type="SUPFAM" id="SSF48179">
    <property type="entry name" value="6-phosphogluconate dehydrogenase C-terminal domain-like"/>
    <property type="match status" value="1"/>
</dbReference>
<dbReference type="RefSeq" id="WP_004558685.1">
    <property type="nucleotide sequence ID" value="NZ_AOUO01000503.1"/>
</dbReference>
<evidence type="ECO:0000256" key="1">
    <source>
        <dbReference type="ARBA" id="ARBA00009080"/>
    </source>
</evidence>
<evidence type="ECO:0000256" key="3">
    <source>
        <dbReference type="PIRSR" id="PIRSR000103-1"/>
    </source>
</evidence>
<feature type="active site" evidence="3">
    <location>
        <position position="161"/>
    </location>
</feature>
<dbReference type="PATRIC" id="fig|1292037.4.peg.5906"/>
<evidence type="ECO:0000259" key="5">
    <source>
        <dbReference type="Pfam" id="PF09130"/>
    </source>
</evidence>
<dbReference type="GO" id="GO:0016491">
    <property type="term" value="F:oxidoreductase activity"/>
    <property type="evidence" value="ECO:0007669"/>
    <property type="project" value="UniProtKB-KW"/>
</dbReference>
<dbReference type="GO" id="GO:0050661">
    <property type="term" value="F:NADP binding"/>
    <property type="evidence" value="ECO:0007669"/>
    <property type="project" value="InterPro"/>
</dbReference>
<dbReference type="PIRSF" id="PIRSF000103">
    <property type="entry name" value="HIBADH"/>
    <property type="match status" value="1"/>
</dbReference>
<dbReference type="InterPro" id="IPR015814">
    <property type="entry name" value="Pgluconate_DH_NAD-bd_C"/>
</dbReference>
<dbReference type="eggNOG" id="COG2084">
    <property type="taxonomic scope" value="Bacteria"/>
</dbReference>
<keyword evidence="7" id="KW-1185">Reference proteome</keyword>
<name>R1HLT9_9PSEU</name>
<evidence type="ECO:0000256" key="2">
    <source>
        <dbReference type="ARBA" id="ARBA00023002"/>
    </source>
</evidence>
<dbReference type="Gene3D" id="3.40.50.720">
    <property type="entry name" value="NAD(P)-binding Rossmann-like Domain"/>
    <property type="match status" value="1"/>
</dbReference>
<dbReference type="InterPro" id="IPR006115">
    <property type="entry name" value="6PGDH_NADP-bd"/>
</dbReference>
<dbReference type="InterPro" id="IPR008927">
    <property type="entry name" value="6-PGluconate_DH-like_C_sf"/>
</dbReference>
<dbReference type="OrthoDB" id="943692at2"/>